<organism evidence="2 3">
    <name type="scientific">Burkholderia ubonensis</name>
    <dbReference type="NCBI Taxonomy" id="101571"/>
    <lineage>
        <taxon>Bacteria</taxon>
        <taxon>Pseudomonadati</taxon>
        <taxon>Pseudomonadota</taxon>
        <taxon>Betaproteobacteria</taxon>
        <taxon>Burkholderiales</taxon>
        <taxon>Burkholderiaceae</taxon>
        <taxon>Burkholderia</taxon>
        <taxon>Burkholderia cepacia complex</taxon>
    </lineage>
</organism>
<feature type="compositionally biased region" description="Basic and acidic residues" evidence="1">
    <location>
        <begin position="207"/>
        <end position="218"/>
    </location>
</feature>
<comment type="caution">
    <text evidence="2">The sequence shown here is derived from an EMBL/GenBank/DDBJ whole genome shotgun (WGS) entry which is preliminary data.</text>
</comment>
<reference evidence="2 3" key="1">
    <citation type="submission" date="2015-11" db="EMBL/GenBank/DDBJ databases">
        <title>Expanding the genomic diversity of Burkholderia species for the development of highly accurate diagnostics.</title>
        <authorList>
            <person name="Sahl J."/>
            <person name="Keim P."/>
            <person name="Wagner D."/>
        </authorList>
    </citation>
    <scope>NUCLEOTIDE SEQUENCE [LARGE SCALE GENOMIC DNA]</scope>
    <source>
        <strain evidence="2 3">MSMB2058</strain>
    </source>
</reference>
<name>A0AB73FVJ9_9BURK</name>
<accession>A0AB73FVJ9</accession>
<sequence>MGRVMRAAGANVASMSLGMFYSPDKSFATVYSLERAESLSTLFGSTDVHAWIDRLAPPGIDMPLRVEGDNHVTPYDSVWLPPDIDPLTGDSVVRVVQLAFDGRDVFAVFVWGVPESLLHDTLNAYRLVGALLMVIDRLGHVVAALRRSRAERNPPDANRPIVRFNASISNTRKERSSTGRNTFHSNTTSSTHSTAARRTPNAARRTPNAERRTPNANR</sequence>
<dbReference type="Proteomes" id="UP000061665">
    <property type="component" value="Unassembled WGS sequence"/>
</dbReference>
<proteinExistence type="predicted"/>
<protein>
    <submittedName>
        <fullName evidence="2">Uncharacterized protein</fullName>
    </submittedName>
</protein>
<dbReference type="RefSeq" id="WP_059725087.1">
    <property type="nucleotide sequence ID" value="NZ_LOYI01000072.1"/>
</dbReference>
<feature type="compositionally biased region" description="Low complexity" evidence="1">
    <location>
        <begin position="181"/>
        <end position="206"/>
    </location>
</feature>
<gene>
    <name evidence="2" type="ORF">WJ53_17605</name>
</gene>
<evidence type="ECO:0000313" key="2">
    <source>
        <dbReference type="EMBL" id="KVM23930.1"/>
    </source>
</evidence>
<evidence type="ECO:0000256" key="1">
    <source>
        <dbReference type="SAM" id="MobiDB-lite"/>
    </source>
</evidence>
<feature type="region of interest" description="Disordered" evidence="1">
    <location>
        <begin position="149"/>
        <end position="218"/>
    </location>
</feature>
<evidence type="ECO:0000313" key="3">
    <source>
        <dbReference type="Proteomes" id="UP000061665"/>
    </source>
</evidence>
<dbReference type="AlphaFoldDB" id="A0AB73FVJ9"/>
<dbReference type="EMBL" id="LOZE01000120">
    <property type="protein sequence ID" value="KVM23930.1"/>
    <property type="molecule type" value="Genomic_DNA"/>
</dbReference>